<evidence type="ECO:0000256" key="4">
    <source>
        <dbReference type="ARBA" id="ARBA00022692"/>
    </source>
</evidence>
<evidence type="ECO:0000256" key="2">
    <source>
        <dbReference type="ARBA" id="ARBA00010473"/>
    </source>
</evidence>
<evidence type="ECO:0000256" key="1">
    <source>
        <dbReference type="ARBA" id="ARBA00003389"/>
    </source>
</evidence>
<dbReference type="InterPro" id="IPR007292">
    <property type="entry name" value="Nuclear_fusion_Kar5"/>
</dbReference>
<evidence type="ECO:0000256" key="6">
    <source>
        <dbReference type="ARBA" id="ARBA00022824"/>
    </source>
</evidence>
<dbReference type="OrthoDB" id="5311848at2759"/>
<keyword evidence="9" id="KW-0325">Glycoprotein</keyword>
<dbReference type="eggNOG" id="ENOG502S7TG">
    <property type="taxonomic scope" value="Eukaryota"/>
</dbReference>
<accession>A0A0L0SA93</accession>
<dbReference type="PANTHER" id="PTHR28012:SF1">
    <property type="entry name" value="NUCLEAR FUSION PROTEIN KAR5"/>
    <property type="match status" value="1"/>
</dbReference>
<evidence type="ECO:0000313" key="12">
    <source>
        <dbReference type="EMBL" id="KNE59315.1"/>
    </source>
</evidence>
<comment type="similarity">
    <text evidence="2 11">Belongs to the KAR5 family.</text>
</comment>
<evidence type="ECO:0000256" key="10">
    <source>
        <dbReference type="ARBA" id="ARBA00023242"/>
    </source>
</evidence>
<keyword evidence="10 11" id="KW-0539">Nucleus</keyword>
<evidence type="ECO:0000256" key="8">
    <source>
        <dbReference type="ARBA" id="ARBA00023136"/>
    </source>
</evidence>
<dbReference type="GO" id="GO:0048288">
    <property type="term" value="P:nuclear membrane fusion involved in karyogamy"/>
    <property type="evidence" value="ECO:0007669"/>
    <property type="project" value="UniProtKB-UniRule"/>
</dbReference>
<evidence type="ECO:0000256" key="3">
    <source>
        <dbReference type="ARBA" id="ARBA00022459"/>
    </source>
</evidence>
<reference evidence="12 13" key="1">
    <citation type="submission" date="2009-11" db="EMBL/GenBank/DDBJ databases">
        <title>Annotation of Allomyces macrogynus ATCC 38327.</title>
        <authorList>
            <consortium name="The Broad Institute Genome Sequencing Platform"/>
            <person name="Russ C."/>
            <person name="Cuomo C."/>
            <person name="Burger G."/>
            <person name="Gray M.W."/>
            <person name="Holland P.W.H."/>
            <person name="King N."/>
            <person name="Lang F.B.F."/>
            <person name="Roger A.J."/>
            <person name="Ruiz-Trillo I."/>
            <person name="Young S.K."/>
            <person name="Zeng Q."/>
            <person name="Gargeya S."/>
            <person name="Fitzgerald M."/>
            <person name="Haas B."/>
            <person name="Abouelleil A."/>
            <person name="Alvarado L."/>
            <person name="Arachchi H.M."/>
            <person name="Berlin A."/>
            <person name="Chapman S.B."/>
            <person name="Gearin G."/>
            <person name="Goldberg J."/>
            <person name="Griggs A."/>
            <person name="Gujja S."/>
            <person name="Hansen M."/>
            <person name="Heiman D."/>
            <person name="Howarth C."/>
            <person name="Larimer J."/>
            <person name="Lui A."/>
            <person name="MacDonald P.J.P."/>
            <person name="McCowen C."/>
            <person name="Montmayeur A."/>
            <person name="Murphy C."/>
            <person name="Neiman D."/>
            <person name="Pearson M."/>
            <person name="Priest M."/>
            <person name="Roberts A."/>
            <person name="Saif S."/>
            <person name="Shea T."/>
            <person name="Sisk P."/>
            <person name="Stolte C."/>
            <person name="Sykes S."/>
            <person name="Wortman J."/>
            <person name="Nusbaum C."/>
            <person name="Birren B."/>
        </authorList>
    </citation>
    <scope>NUCLEOTIDE SEQUENCE [LARGE SCALE GENOMIC DNA]</scope>
    <source>
        <strain evidence="12 13">ATCC 38327</strain>
    </source>
</reference>
<keyword evidence="7" id="KW-1133">Transmembrane helix</keyword>
<keyword evidence="13" id="KW-1185">Reference proteome</keyword>
<sequence>MLDYGKRAIQQYESRDVDCYRDAAVTLQQGCHELTVSQAEKNSYVVRLTLCEIGSANIYVPPQCLHGTLGNSCIEALAQVPQLWTSYSGYFRDVMAMCYAVRHHIERDLVEALFYNLTLTQLVSNNMLKQHTADVVQLHMQEMAAWGQLHDQQSTIASQTDQIVGWTRDLSSNVTHLAGDLAAARNVVDGIERAQEEVNARFDAWRDESAAWMAHVQRETRAAQAALTTVTTDLDTVRSRVADVSAVQVEARDAVVQLVHWVDLFKQVAENQTTVLVQSFETLNQLAGSHHERWRRFADQQFAWVTAVHEQTTALVTEQHGALQRMTDEFWTMEAMQAQVHHQVQDMATAVAAQREQEQERIEQMAGSLDKLHQSVEATSKTSGLLSTWPGY</sequence>
<keyword evidence="5 11" id="KW-0732">Signal</keyword>
<dbReference type="GO" id="GO:0031965">
    <property type="term" value="C:nuclear membrane"/>
    <property type="evidence" value="ECO:0007669"/>
    <property type="project" value="UniProtKB-SubCell"/>
</dbReference>
<comment type="function">
    <text evidence="1 11">Required for nuclear membrane fusion during karyogamy.</text>
</comment>
<name>A0A0L0SA93_ALLM3</name>
<dbReference type="Proteomes" id="UP000054350">
    <property type="component" value="Unassembled WGS sequence"/>
</dbReference>
<dbReference type="PANTHER" id="PTHR28012">
    <property type="entry name" value="NUCLEAR FUSION PROTEIN KAR5"/>
    <property type="match status" value="1"/>
</dbReference>
<evidence type="ECO:0000256" key="9">
    <source>
        <dbReference type="ARBA" id="ARBA00023180"/>
    </source>
</evidence>
<evidence type="ECO:0000313" key="13">
    <source>
        <dbReference type="Proteomes" id="UP000054350"/>
    </source>
</evidence>
<keyword evidence="6 11" id="KW-0256">Endoplasmic reticulum</keyword>
<keyword evidence="3 11" id="KW-0415">Karyogamy</keyword>
<comment type="subcellular location">
    <subcellularLocation>
        <location evidence="11">Endoplasmic reticulum membrane</location>
    </subcellularLocation>
    <subcellularLocation>
        <location evidence="11">Nucleus membrane</location>
    </subcellularLocation>
</comment>
<protein>
    <recommendedName>
        <fullName evidence="14">Karyogamy protein 5</fullName>
    </recommendedName>
</protein>
<dbReference type="GO" id="GO:0005789">
    <property type="term" value="C:endoplasmic reticulum membrane"/>
    <property type="evidence" value="ECO:0007669"/>
    <property type="project" value="UniProtKB-SubCell"/>
</dbReference>
<dbReference type="EMBL" id="GG745334">
    <property type="protein sequence ID" value="KNE59315.1"/>
    <property type="molecule type" value="Genomic_DNA"/>
</dbReference>
<dbReference type="GO" id="GO:0000742">
    <property type="term" value="P:karyogamy involved in conjugation with cellular fusion"/>
    <property type="evidence" value="ECO:0007669"/>
    <property type="project" value="UniProtKB-UniRule"/>
</dbReference>
<evidence type="ECO:0008006" key="14">
    <source>
        <dbReference type="Google" id="ProtNLM"/>
    </source>
</evidence>
<reference evidence="13" key="2">
    <citation type="submission" date="2009-11" db="EMBL/GenBank/DDBJ databases">
        <title>The Genome Sequence of Allomyces macrogynus strain ATCC 38327.</title>
        <authorList>
            <consortium name="The Broad Institute Genome Sequencing Platform"/>
            <person name="Russ C."/>
            <person name="Cuomo C."/>
            <person name="Shea T."/>
            <person name="Young S.K."/>
            <person name="Zeng Q."/>
            <person name="Koehrsen M."/>
            <person name="Haas B."/>
            <person name="Borodovsky M."/>
            <person name="Guigo R."/>
            <person name="Alvarado L."/>
            <person name="Berlin A."/>
            <person name="Borenstein D."/>
            <person name="Chen Z."/>
            <person name="Engels R."/>
            <person name="Freedman E."/>
            <person name="Gellesch M."/>
            <person name="Goldberg J."/>
            <person name="Griggs A."/>
            <person name="Gujja S."/>
            <person name="Heiman D."/>
            <person name="Hepburn T."/>
            <person name="Howarth C."/>
            <person name="Jen D."/>
            <person name="Larson L."/>
            <person name="Lewis B."/>
            <person name="Mehta T."/>
            <person name="Park D."/>
            <person name="Pearson M."/>
            <person name="Roberts A."/>
            <person name="Saif S."/>
            <person name="Shenoy N."/>
            <person name="Sisk P."/>
            <person name="Stolte C."/>
            <person name="Sykes S."/>
            <person name="Walk T."/>
            <person name="White J."/>
            <person name="Yandava C."/>
            <person name="Burger G."/>
            <person name="Gray M.W."/>
            <person name="Holland P.W.H."/>
            <person name="King N."/>
            <person name="Lang F.B.F."/>
            <person name="Roger A.J."/>
            <person name="Ruiz-Trillo I."/>
            <person name="Lander E."/>
            <person name="Nusbaum C."/>
        </authorList>
    </citation>
    <scope>NUCLEOTIDE SEQUENCE [LARGE SCALE GENOMIC DNA]</scope>
    <source>
        <strain evidence="13">ATCC 38327</strain>
    </source>
</reference>
<proteinExistence type="inferred from homology"/>
<dbReference type="AlphaFoldDB" id="A0A0L0SA93"/>
<dbReference type="Pfam" id="PF04163">
    <property type="entry name" value="Tht1"/>
    <property type="match status" value="1"/>
</dbReference>
<evidence type="ECO:0000256" key="7">
    <source>
        <dbReference type="ARBA" id="ARBA00022989"/>
    </source>
</evidence>
<organism evidence="12 13">
    <name type="scientific">Allomyces macrogynus (strain ATCC 38327)</name>
    <name type="common">Allomyces javanicus var. macrogynus</name>
    <dbReference type="NCBI Taxonomy" id="578462"/>
    <lineage>
        <taxon>Eukaryota</taxon>
        <taxon>Fungi</taxon>
        <taxon>Fungi incertae sedis</taxon>
        <taxon>Blastocladiomycota</taxon>
        <taxon>Blastocladiomycetes</taxon>
        <taxon>Blastocladiales</taxon>
        <taxon>Blastocladiaceae</taxon>
        <taxon>Allomyces</taxon>
    </lineage>
</organism>
<dbReference type="VEuPathDB" id="FungiDB:AMAG_03617"/>
<evidence type="ECO:0000256" key="11">
    <source>
        <dbReference type="RuleBase" id="RU368082"/>
    </source>
</evidence>
<evidence type="ECO:0000256" key="5">
    <source>
        <dbReference type="ARBA" id="ARBA00022729"/>
    </source>
</evidence>
<gene>
    <name evidence="12" type="ORF">AMAG_03617</name>
</gene>
<keyword evidence="8" id="KW-0472">Membrane</keyword>
<keyword evidence="4" id="KW-0812">Transmembrane</keyword>